<dbReference type="AlphaFoldDB" id="A0A645CCS7"/>
<reference evidence="1" key="1">
    <citation type="submission" date="2019-08" db="EMBL/GenBank/DDBJ databases">
        <authorList>
            <person name="Kucharzyk K."/>
            <person name="Murdoch R.W."/>
            <person name="Higgins S."/>
            <person name="Loffler F."/>
        </authorList>
    </citation>
    <scope>NUCLEOTIDE SEQUENCE</scope>
</reference>
<sequence length="63" mass="7052">MIPLNLRCPNCGKGILIQELFWNAGMSCIKYICLNCGYDSSKVKTRQDNKSCCIRKGKDHQGG</sequence>
<gene>
    <name evidence="1" type="ORF">SDC9_121765</name>
</gene>
<evidence type="ECO:0000313" key="1">
    <source>
        <dbReference type="EMBL" id="MPM74776.1"/>
    </source>
</evidence>
<accession>A0A645CCS7</accession>
<dbReference type="EMBL" id="VSSQ01026187">
    <property type="protein sequence ID" value="MPM74776.1"/>
    <property type="molecule type" value="Genomic_DNA"/>
</dbReference>
<organism evidence="1">
    <name type="scientific">bioreactor metagenome</name>
    <dbReference type="NCBI Taxonomy" id="1076179"/>
    <lineage>
        <taxon>unclassified sequences</taxon>
        <taxon>metagenomes</taxon>
        <taxon>ecological metagenomes</taxon>
    </lineage>
</organism>
<name>A0A645CCS7_9ZZZZ</name>
<protein>
    <submittedName>
        <fullName evidence="1">Uncharacterized protein</fullName>
    </submittedName>
</protein>
<comment type="caution">
    <text evidence="1">The sequence shown here is derived from an EMBL/GenBank/DDBJ whole genome shotgun (WGS) entry which is preliminary data.</text>
</comment>
<proteinExistence type="predicted"/>